<evidence type="ECO:0000313" key="1">
    <source>
        <dbReference type="EMBL" id="EGF58018.1"/>
    </source>
</evidence>
<accession>F3PS27</accession>
<organism evidence="1 2">
    <name type="scientific">Bacteroides fluxus YIT 12057</name>
    <dbReference type="NCBI Taxonomy" id="763034"/>
    <lineage>
        <taxon>Bacteria</taxon>
        <taxon>Pseudomonadati</taxon>
        <taxon>Bacteroidota</taxon>
        <taxon>Bacteroidia</taxon>
        <taxon>Bacteroidales</taxon>
        <taxon>Bacteroidaceae</taxon>
        <taxon>Bacteroides</taxon>
    </lineage>
</organism>
<reference evidence="1 2" key="1">
    <citation type="submission" date="2011-02" db="EMBL/GenBank/DDBJ databases">
        <authorList>
            <person name="Weinstock G."/>
            <person name="Sodergren E."/>
            <person name="Clifton S."/>
            <person name="Fulton L."/>
            <person name="Fulton B."/>
            <person name="Courtney L."/>
            <person name="Fronick C."/>
            <person name="Harrison M."/>
            <person name="Strong C."/>
            <person name="Farmer C."/>
            <person name="Delahaunty K."/>
            <person name="Markovic C."/>
            <person name="Hall O."/>
            <person name="Minx P."/>
            <person name="Tomlinson C."/>
            <person name="Mitreva M."/>
            <person name="Hou S."/>
            <person name="Chen J."/>
            <person name="Wollam A."/>
            <person name="Pepin K.H."/>
            <person name="Johnson M."/>
            <person name="Bhonagiri V."/>
            <person name="Zhang X."/>
            <person name="Suruliraj S."/>
            <person name="Warren W."/>
            <person name="Chinwalla A."/>
            <person name="Mardis E.R."/>
            <person name="Wilson R.K."/>
        </authorList>
    </citation>
    <scope>NUCLEOTIDE SEQUENCE [LARGE SCALE GENOMIC DNA]</scope>
    <source>
        <strain evidence="1 2">YIT 12057</strain>
    </source>
</reference>
<evidence type="ECO:0000313" key="2">
    <source>
        <dbReference type="Proteomes" id="UP000003416"/>
    </source>
</evidence>
<protein>
    <submittedName>
        <fullName evidence="1">Conserved domain protein</fullName>
    </submittedName>
</protein>
<sequence length="50" mass="5684">MNIKNLILQQIIKKILSVKSIKQTQQPKKNRGYTPVAISPVTITSKCIYI</sequence>
<dbReference type="Proteomes" id="UP000003416">
    <property type="component" value="Unassembled WGS sequence"/>
</dbReference>
<name>F3PS27_9BACE</name>
<dbReference type="AlphaFoldDB" id="F3PS27"/>
<keyword evidence="2" id="KW-1185">Reference proteome</keyword>
<dbReference type="HOGENOM" id="CLU_3114525_0_0_10"/>
<comment type="caution">
    <text evidence="1">The sequence shown here is derived from an EMBL/GenBank/DDBJ whole genome shotgun (WGS) entry which is preliminary data.</text>
</comment>
<proteinExistence type="predicted"/>
<dbReference type="EMBL" id="AFBN01000026">
    <property type="protein sequence ID" value="EGF58018.1"/>
    <property type="molecule type" value="Genomic_DNA"/>
</dbReference>
<gene>
    <name evidence="1" type="ORF">HMPREF9446_01531</name>
</gene>